<feature type="domain" description="Mandelate racemase/muconate lactonizing enzyme C-terminal" evidence="8">
    <location>
        <begin position="126"/>
        <end position="217"/>
    </location>
</feature>
<evidence type="ECO:0000313" key="9">
    <source>
        <dbReference type="EMBL" id="AWV08141.1"/>
    </source>
</evidence>
<dbReference type="OrthoDB" id="9782675at2"/>
<dbReference type="KEGG" id="lmb:C9I47_2463"/>
<dbReference type="GO" id="GO:0009063">
    <property type="term" value="P:amino acid catabolic process"/>
    <property type="evidence" value="ECO:0007669"/>
    <property type="project" value="InterPro"/>
</dbReference>
<protein>
    <recommendedName>
        <fullName evidence="7">Dipeptide epimerase</fullName>
        <ecNumber evidence="7">5.1.1.-</ecNumber>
    </recommendedName>
</protein>
<evidence type="ECO:0000313" key="10">
    <source>
        <dbReference type="Proteomes" id="UP000249447"/>
    </source>
</evidence>
<evidence type="ECO:0000256" key="5">
    <source>
        <dbReference type="PIRSR" id="PIRSR634603-1"/>
    </source>
</evidence>
<dbReference type="InterPro" id="IPR013341">
    <property type="entry name" value="Mandelate_racemase_N_dom"/>
</dbReference>
<keyword evidence="4 7" id="KW-0413">Isomerase</keyword>
<comment type="cofactor">
    <cofactor evidence="6 7">
        <name>Mg(2+)</name>
        <dbReference type="ChEBI" id="CHEBI:18420"/>
    </cofactor>
    <text evidence="6 7">Binds 1 Mg(2+) ion per subunit.</text>
</comment>
<keyword evidence="10" id="KW-1185">Reference proteome</keyword>
<evidence type="ECO:0000256" key="2">
    <source>
        <dbReference type="ARBA" id="ARBA00022723"/>
    </source>
</evidence>
<dbReference type="PANTHER" id="PTHR48073">
    <property type="entry name" value="O-SUCCINYLBENZOATE SYNTHASE-RELATED"/>
    <property type="match status" value="1"/>
</dbReference>
<dbReference type="Gene3D" id="3.30.390.10">
    <property type="entry name" value="Enolase-like, N-terminal domain"/>
    <property type="match status" value="1"/>
</dbReference>
<dbReference type="Gene3D" id="3.20.20.120">
    <property type="entry name" value="Enolase-like C-terminal domain"/>
    <property type="match status" value="1"/>
</dbReference>
<comment type="similarity">
    <text evidence="1 7">Belongs to the mandelate racemase/muconate lactonizing enzyme family.</text>
</comment>
<dbReference type="InterPro" id="IPR036849">
    <property type="entry name" value="Enolase-like_C_sf"/>
</dbReference>
<dbReference type="SMART" id="SM00922">
    <property type="entry name" value="MR_MLE"/>
    <property type="match status" value="1"/>
</dbReference>
<dbReference type="PANTHER" id="PTHR48073:SF2">
    <property type="entry name" value="O-SUCCINYLBENZOATE SYNTHASE"/>
    <property type="match status" value="1"/>
</dbReference>
<keyword evidence="3 6" id="KW-0460">Magnesium</keyword>
<dbReference type="PROSITE" id="PS00909">
    <property type="entry name" value="MR_MLE_2"/>
    <property type="match status" value="1"/>
</dbReference>
<organism evidence="9 10">
    <name type="scientific">Marilutibacter maris</name>
    <dbReference type="NCBI Taxonomy" id="1605891"/>
    <lineage>
        <taxon>Bacteria</taxon>
        <taxon>Pseudomonadati</taxon>
        <taxon>Pseudomonadota</taxon>
        <taxon>Gammaproteobacteria</taxon>
        <taxon>Lysobacterales</taxon>
        <taxon>Lysobacteraceae</taxon>
        <taxon>Marilutibacter</taxon>
    </lineage>
</organism>
<dbReference type="SFLD" id="SFLDS00001">
    <property type="entry name" value="Enolase"/>
    <property type="match status" value="1"/>
</dbReference>
<dbReference type="SUPFAM" id="SSF54826">
    <property type="entry name" value="Enolase N-terminal domain-like"/>
    <property type="match status" value="1"/>
</dbReference>
<dbReference type="EC" id="5.1.1.-" evidence="7"/>
<dbReference type="GO" id="GO:0006518">
    <property type="term" value="P:peptide metabolic process"/>
    <property type="evidence" value="ECO:0007669"/>
    <property type="project" value="UniProtKB-ARBA"/>
</dbReference>
<dbReference type="AlphaFoldDB" id="A0A2U9T6G8"/>
<dbReference type="RefSeq" id="WP_111267192.1">
    <property type="nucleotide sequence ID" value="NZ_CP029843.1"/>
</dbReference>
<dbReference type="SUPFAM" id="SSF51604">
    <property type="entry name" value="Enolase C-terminal domain-like"/>
    <property type="match status" value="1"/>
</dbReference>
<dbReference type="EMBL" id="CP029843">
    <property type="protein sequence ID" value="AWV08141.1"/>
    <property type="molecule type" value="Genomic_DNA"/>
</dbReference>
<dbReference type="InterPro" id="IPR013342">
    <property type="entry name" value="Mandelate_racemase_C"/>
</dbReference>
<gene>
    <name evidence="9" type="ORF">C9I47_2463</name>
</gene>
<keyword evidence="2 6" id="KW-0479">Metal-binding</keyword>
<feature type="active site" description="Proton acceptor; specific for (S)-substrate epimerization" evidence="5">
    <location>
        <position position="241"/>
    </location>
</feature>
<proteinExistence type="inferred from homology"/>
<dbReference type="InterPro" id="IPR034603">
    <property type="entry name" value="Dipeptide_epimerase"/>
</dbReference>
<dbReference type="Proteomes" id="UP000249447">
    <property type="component" value="Chromosome"/>
</dbReference>
<dbReference type="Pfam" id="PF02746">
    <property type="entry name" value="MR_MLE_N"/>
    <property type="match status" value="1"/>
</dbReference>
<accession>A0A2U9T6G8</accession>
<dbReference type="GO" id="GO:0046872">
    <property type="term" value="F:metal ion binding"/>
    <property type="evidence" value="ECO:0007669"/>
    <property type="project" value="UniProtKB-KW"/>
</dbReference>
<name>A0A2U9T6G8_9GAMM</name>
<evidence type="ECO:0000256" key="1">
    <source>
        <dbReference type="ARBA" id="ARBA00008031"/>
    </source>
</evidence>
<feature type="binding site" evidence="6">
    <location>
        <position position="196"/>
    </location>
    <ligand>
        <name>Mg(2+)</name>
        <dbReference type="ChEBI" id="CHEBI:18420"/>
    </ligand>
</feature>
<dbReference type="InterPro" id="IPR018110">
    <property type="entry name" value="Mandel_Rmase/mucon_lact_enz_CS"/>
</dbReference>
<feature type="binding site" evidence="6">
    <location>
        <position position="170"/>
    </location>
    <ligand>
        <name>Mg(2+)</name>
        <dbReference type="ChEBI" id="CHEBI:18420"/>
    </ligand>
</feature>
<sequence>MLRRLSAAHRSRPLAAPFRISRGVKTSAEVIEVRLHDGDGCGRGESVPYARYGETIDSVLEQIERARPQLEAGADRGQLRALLPPGAARNALDAALWDLEAGRGGGNAIEPPRDLVTAITVGIDSPARMRAAAEAVAHAPLIKVKVDATAPDAQIAAVRAGAPDARLIVDPNESWDYKLLCRMQPLLERADVALLEQPLPADMDYVLEGFSPSRPICADESCHVAADLPRLATRYQAVNIKLDKTGGLTEALELLDAARAAGFQIMVGCMVCSSLGIAPALRLAPRADFIDLDGPWWLREDDPDGARFRHGLLLPPSPGFWG</sequence>
<dbReference type="CDD" id="cd03319">
    <property type="entry name" value="L-Ala-DL-Glu_epimerase"/>
    <property type="match status" value="1"/>
</dbReference>
<evidence type="ECO:0000256" key="7">
    <source>
        <dbReference type="RuleBase" id="RU366006"/>
    </source>
</evidence>
<dbReference type="Pfam" id="PF13378">
    <property type="entry name" value="MR_MLE_C"/>
    <property type="match status" value="1"/>
</dbReference>
<dbReference type="InterPro" id="IPR029065">
    <property type="entry name" value="Enolase_C-like"/>
</dbReference>
<evidence type="ECO:0000259" key="8">
    <source>
        <dbReference type="SMART" id="SM00922"/>
    </source>
</evidence>
<dbReference type="SFLD" id="SFLDG00180">
    <property type="entry name" value="muconate_cycloisomerase"/>
    <property type="match status" value="1"/>
</dbReference>
<feature type="active site" description="Proton acceptor; specific for (R)-substrate epimerization" evidence="5">
    <location>
        <position position="145"/>
    </location>
</feature>
<dbReference type="SFLD" id="SFLDF00010">
    <property type="entry name" value="dipeptide_epimerase"/>
    <property type="match status" value="1"/>
</dbReference>
<evidence type="ECO:0000256" key="4">
    <source>
        <dbReference type="ARBA" id="ARBA00023235"/>
    </source>
</evidence>
<dbReference type="GO" id="GO:0016855">
    <property type="term" value="F:racemase and epimerase activity, acting on amino acids and derivatives"/>
    <property type="evidence" value="ECO:0007669"/>
    <property type="project" value="UniProtKB-UniRule"/>
</dbReference>
<feature type="binding site" evidence="6">
    <location>
        <position position="219"/>
    </location>
    <ligand>
        <name>Mg(2+)</name>
        <dbReference type="ChEBI" id="CHEBI:18420"/>
    </ligand>
</feature>
<dbReference type="NCBIfam" id="NF042940">
    <property type="entry name" value="racemase_DgcA"/>
    <property type="match status" value="1"/>
</dbReference>
<dbReference type="InterPro" id="IPR029017">
    <property type="entry name" value="Enolase-like_N"/>
</dbReference>
<evidence type="ECO:0000256" key="3">
    <source>
        <dbReference type="ARBA" id="ARBA00022842"/>
    </source>
</evidence>
<reference evidence="9 10" key="1">
    <citation type="submission" date="2018-05" db="EMBL/GenBank/DDBJ databases">
        <title>The complete genome of Lysobacter maris HZ9B, a marine bacterium antagonistic against terrestrial plant pathogens.</title>
        <authorList>
            <person name="Zhang X.-Q."/>
        </authorList>
    </citation>
    <scope>NUCLEOTIDE SEQUENCE [LARGE SCALE GENOMIC DNA]</scope>
    <source>
        <strain evidence="9 10">HZ9B</strain>
    </source>
</reference>
<evidence type="ECO:0000256" key="6">
    <source>
        <dbReference type="PIRSR" id="PIRSR634603-3"/>
    </source>
</evidence>